<name>A0ABQ1ZEM1_9BACL</name>
<evidence type="ECO:0000256" key="2">
    <source>
        <dbReference type="ARBA" id="ARBA00022516"/>
    </source>
</evidence>
<comment type="pathway">
    <text evidence="1 10">Lipid metabolism; malonyl-CoA biosynthesis; malonyl-CoA from acetyl-CoA: step 1/1.</text>
</comment>
<keyword evidence="8 10" id="KW-0275">Fatty acid biosynthesis</keyword>
<organism evidence="13 14">
    <name type="scientific">Paenibacillus silvae</name>
    <dbReference type="NCBI Taxonomy" id="1325358"/>
    <lineage>
        <taxon>Bacteria</taxon>
        <taxon>Bacillati</taxon>
        <taxon>Bacillota</taxon>
        <taxon>Bacilli</taxon>
        <taxon>Bacillales</taxon>
        <taxon>Paenibacillaceae</taxon>
        <taxon>Paenibacillus</taxon>
    </lineage>
</organism>
<accession>A0ABQ1ZEM1</accession>
<dbReference type="Proteomes" id="UP000652153">
    <property type="component" value="Unassembled WGS sequence"/>
</dbReference>
<comment type="similarity">
    <text evidence="10">Belongs to the AccA family.</text>
</comment>
<keyword evidence="7 10" id="KW-0443">Lipid metabolism</keyword>
<evidence type="ECO:0000256" key="3">
    <source>
        <dbReference type="ARBA" id="ARBA00022679"/>
    </source>
</evidence>
<dbReference type="SUPFAM" id="SSF52096">
    <property type="entry name" value="ClpP/crotonase"/>
    <property type="match status" value="1"/>
</dbReference>
<keyword evidence="5 10" id="KW-0276">Fatty acid metabolism</keyword>
<evidence type="ECO:0000256" key="10">
    <source>
        <dbReference type="HAMAP-Rule" id="MF_00823"/>
    </source>
</evidence>
<evidence type="ECO:0000256" key="11">
    <source>
        <dbReference type="SAM" id="MobiDB-lite"/>
    </source>
</evidence>
<evidence type="ECO:0000256" key="6">
    <source>
        <dbReference type="ARBA" id="ARBA00022840"/>
    </source>
</evidence>
<keyword evidence="4 10" id="KW-0547">Nucleotide-binding</keyword>
<evidence type="ECO:0000256" key="4">
    <source>
        <dbReference type="ARBA" id="ARBA00022741"/>
    </source>
</evidence>
<evidence type="ECO:0000256" key="7">
    <source>
        <dbReference type="ARBA" id="ARBA00023098"/>
    </source>
</evidence>
<evidence type="ECO:0000256" key="8">
    <source>
        <dbReference type="ARBA" id="ARBA00023160"/>
    </source>
</evidence>
<dbReference type="EMBL" id="BMFU01000004">
    <property type="protein sequence ID" value="GGH57870.1"/>
    <property type="molecule type" value="Genomic_DNA"/>
</dbReference>
<dbReference type="NCBIfam" id="TIGR00513">
    <property type="entry name" value="accA"/>
    <property type="match status" value="1"/>
</dbReference>
<dbReference type="InterPro" id="IPR011763">
    <property type="entry name" value="COA_CT_C"/>
</dbReference>
<evidence type="ECO:0000256" key="1">
    <source>
        <dbReference type="ARBA" id="ARBA00004956"/>
    </source>
</evidence>
<evidence type="ECO:0000313" key="14">
    <source>
        <dbReference type="Proteomes" id="UP000652153"/>
    </source>
</evidence>
<keyword evidence="14" id="KW-1185">Reference proteome</keyword>
<comment type="function">
    <text evidence="10">Component of the acetyl coenzyme A carboxylase (ACC) complex. First, biotin carboxylase catalyzes the carboxylation of biotin on its carrier protein (BCCP) and then the CO(2) group is transferred by the carboxyltransferase to acetyl-CoA to form malonyl-CoA.</text>
</comment>
<feature type="region of interest" description="Disordered" evidence="11">
    <location>
        <begin position="319"/>
        <end position="368"/>
    </location>
</feature>
<dbReference type="GO" id="GO:0016740">
    <property type="term" value="F:transferase activity"/>
    <property type="evidence" value="ECO:0007669"/>
    <property type="project" value="UniProtKB-KW"/>
</dbReference>
<reference evidence="14" key="1">
    <citation type="journal article" date="2019" name="Int. J. Syst. Evol. Microbiol.">
        <title>The Global Catalogue of Microorganisms (GCM) 10K type strain sequencing project: providing services to taxonomists for standard genome sequencing and annotation.</title>
        <authorList>
            <consortium name="The Broad Institute Genomics Platform"/>
            <consortium name="The Broad Institute Genome Sequencing Center for Infectious Disease"/>
            <person name="Wu L."/>
            <person name="Ma J."/>
        </authorList>
    </citation>
    <scope>NUCLEOTIDE SEQUENCE [LARGE SCALE GENOMIC DNA]</scope>
    <source>
        <strain evidence="14">CGMCC 1.12770</strain>
    </source>
</reference>
<dbReference type="PROSITE" id="PS50989">
    <property type="entry name" value="COA_CT_CTER"/>
    <property type="match status" value="1"/>
</dbReference>
<evidence type="ECO:0000313" key="13">
    <source>
        <dbReference type="EMBL" id="GGH57870.1"/>
    </source>
</evidence>
<keyword evidence="10" id="KW-0963">Cytoplasm</keyword>
<dbReference type="Gene3D" id="3.90.226.10">
    <property type="entry name" value="2-enoyl-CoA Hydratase, Chain A, domain 1"/>
    <property type="match status" value="1"/>
</dbReference>
<dbReference type="PRINTS" id="PR01069">
    <property type="entry name" value="ACCCTRFRASEA"/>
</dbReference>
<dbReference type="HAMAP" id="MF_00823">
    <property type="entry name" value="AcetylCoA_CT_alpha"/>
    <property type="match status" value="1"/>
</dbReference>
<feature type="domain" description="CoA carboxyltransferase C-terminal" evidence="12">
    <location>
        <begin position="38"/>
        <end position="292"/>
    </location>
</feature>
<evidence type="ECO:0000256" key="5">
    <source>
        <dbReference type="ARBA" id="ARBA00022832"/>
    </source>
</evidence>
<dbReference type="RefSeq" id="WP_229729872.1">
    <property type="nucleotide sequence ID" value="NZ_BMFU01000004.1"/>
</dbReference>
<dbReference type="InterPro" id="IPR029045">
    <property type="entry name" value="ClpP/crotonase-like_dom_sf"/>
</dbReference>
<proteinExistence type="inferred from homology"/>
<dbReference type="PANTHER" id="PTHR42853">
    <property type="entry name" value="ACETYL-COENZYME A CARBOXYLASE CARBOXYL TRANSFERASE SUBUNIT ALPHA"/>
    <property type="match status" value="1"/>
</dbReference>
<keyword evidence="2 10" id="KW-0444">Lipid biosynthesis</keyword>
<dbReference type="EC" id="2.1.3.15" evidence="10"/>
<evidence type="ECO:0000259" key="12">
    <source>
        <dbReference type="PROSITE" id="PS50989"/>
    </source>
</evidence>
<comment type="subcellular location">
    <subcellularLocation>
        <location evidence="10">Cytoplasm</location>
    </subcellularLocation>
</comment>
<protein>
    <recommendedName>
        <fullName evidence="10">Acetyl-coenzyme A carboxylase carboxyl transferase subunit alpha</fullName>
        <shortName evidence="10">ACCase subunit alpha</shortName>
        <shortName evidence="10">Acetyl-CoA carboxylase carboxyltransferase subunit alpha</shortName>
        <ecNumber evidence="10">2.1.3.15</ecNumber>
    </recommendedName>
</protein>
<dbReference type="NCBIfam" id="NF004344">
    <property type="entry name" value="PRK05724.1"/>
    <property type="match status" value="1"/>
</dbReference>
<feature type="compositionally biased region" description="Polar residues" evidence="11">
    <location>
        <begin position="340"/>
        <end position="354"/>
    </location>
</feature>
<dbReference type="Pfam" id="PF03255">
    <property type="entry name" value="ACCA"/>
    <property type="match status" value="1"/>
</dbReference>
<gene>
    <name evidence="10 13" type="primary">accA</name>
    <name evidence="13" type="ORF">GCM10008014_29910</name>
</gene>
<dbReference type="NCBIfam" id="NF041504">
    <property type="entry name" value="AccA_sub"/>
    <property type="match status" value="1"/>
</dbReference>
<keyword evidence="6 10" id="KW-0067">ATP-binding</keyword>
<keyword evidence="3 10" id="KW-0808">Transferase</keyword>
<sequence length="368" mass="40329">MAGGLPYEAPLIEMRKKIEELVQFGQEKGIDFTEEIARLEERYHRLEEEIYTGITAAQKMHLARHQQRPTALDLIQLIFTDFMELHGDRMFGDDLAVVGGLAKLNGQTVTVIGQQRGKDTKDNIARFFGSAHPEGFRKGLRLMKQANKFGRPIITFVDTKGAYPGNTAEERGQSEAIARNLMEMAKLSVPVIVVVIGEGGSGGALAMAVGNRVLMLEHAIYSAISPNGAASILWKDASKADQAAEAMKITAKDLLEMEVIEEIIPEPRGGAHRDYEEAAAAISEALVRHLQEMKGWSAEQLKQDRYEKFRKIGSVTFETPAPEAESAVESESLGEEAVPQSGSESIEVQASEQPLQAEPVRNLSGNAE</sequence>
<evidence type="ECO:0000256" key="9">
    <source>
        <dbReference type="ARBA" id="ARBA00049152"/>
    </source>
</evidence>
<comment type="catalytic activity">
    <reaction evidence="9 10">
        <text>N(6)-carboxybiotinyl-L-lysyl-[protein] + acetyl-CoA = N(6)-biotinyl-L-lysyl-[protein] + malonyl-CoA</text>
        <dbReference type="Rhea" id="RHEA:54728"/>
        <dbReference type="Rhea" id="RHEA-COMP:10505"/>
        <dbReference type="Rhea" id="RHEA-COMP:10506"/>
        <dbReference type="ChEBI" id="CHEBI:57288"/>
        <dbReference type="ChEBI" id="CHEBI:57384"/>
        <dbReference type="ChEBI" id="CHEBI:83144"/>
        <dbReference type="ChEBI" id="CHEBI:83145"/>
        <dbReference type="EC" id="2.1.3.15"/>
    </reaction>
</comment>
<dbReference type="PANTHER" id="PTHR42853:SF3">
    <property type="entry name" value="ACETYL-COENZYME A CARBOXYLASE CARBOXYL TRANSFERASE SUBUNIT ALPHA, CHLOROPLASTIC"/>
    <property type="match status" value="1"/>
</dbReference>
<dbReference type="InterPro" id="IPR001095">
    <property type="entry name" value="Acetyl_CoA_COase_a_su"/>
</dbReference>
<comment type="caution">
    <text evidence="13">The sequence shown here is derived from an EMBL/GenBank/DDBJ whole genome shotgun (WGS) entry which is preliminary data.</text>
</comment>
<comment type="subunit">
    <text evidence="10">Acetyl-CoA carboxylase is a heterohexamer composed of biotin carboxyl carrier protein (AccB), biotin carboxylase (AccC) and two subunits each of ACCase subunit alpha (AccA) and ACCase subunit beta (AccD).</text>
</comment>